<dbReference type="InterPro" id="IPR004570">
    <property type="entry name" value="Phosphatidylglycerol_P_synth"/>
</dbReference>
<dbReference type="Pfam" id="PF01066">
    <property type="entry name" value="CDP-OH_P_transf"/>
    <property type="match status" value="1"/>
</dbReference>
<evidence type="ECO:0000256" key="7">
    <source>
        <dbReference type="ARBA" id="ARBA00014944"/>
    </source>
</evidence>
<feature type="transmembrane region" description="Helical" evidence="19">
    <location>
        <begin position="126"/>
        <end position="148"/>
    </location>
</feature>
<dbReference type="PIRSF" id="PIRSF000847">
    <property type="entry name" value="Phos_ph_gly_syn"/>
    <property type="match status" value="1"/>
</dbReference>
<evidence type="ECO:0000256" key="6">
    <source>
        <dbReference type="ARBA" id="ARBA00013170"/>
    </source>
</evidence>
<evidence type="ECO:0000256" key="5">
    <source>
        <dbReference type="ARBA" id="ARBA00010441"/>
    </source>
</evidence>
<keyword evidence="14" id="KW-0594">Phospholipid biosynthesis</keyword>
<dbReference type="InterPro" id="IPR043130">
    <property type="entry name" value="CDP-OH_PTrfase_TM_dom"/>
</dbReference>
<comment type="pathway">
    <text evidence="3">Phospholipid metabolism; phosphatidylglycerol biosynthesis; phosphatidylglycerol from CDP-diacylglycerol: step 1/2.</text>
</comment>
<keyword evidence="13 19" id="KW-0472">Membrane</keyword>
<evidence type="ECO:0000313" key="21">
    <source>
        <dbReference type="Proteomes" id="UP001208656"/>
    </source>
</evidence>
<dbReference type="InterPro" id="IPR048254">
    <property type="entry name" value="CDP_ALCOHOL_P_TRANSF_CS"/>
</dbReference>
<evidence type="ECO:0000256" key="3">
    <source>
        <dbReference type="ARBA" id="ARBA00005042"/>
    </source>
</evidence>
<keyword evidence="8" id="KW-0444">Lipid biosynthesis</keyword>
<comment type="pathway">
    <text evidence="4">Lipid metabolism.</text>
</comment>
<evidence type="ECO:0000256" key="16">
    <source>
        <dbReference type="ARBA" id="ARBA00033018"/>
    </source>
</evidence>
<evidence type="ECO:0000256" key="9">
    <source>
        <dbReference type="ARBA" id="ARBA00022679"/>
    </source>
</evidence>
<comment type="function">
    <text evidence="1">This protein catalyzes the committed step to the synthesis of the acidic phospholipids.</text>
</comment>
<evidence type="ECO:0000256" key="1">
    <source>
        <dbReference type="ARBA" id="ARBA00003973"/>
    </source>
</evidence>
<evidence type="ECO:0000313" key="20">
    <source>
        <dbReference type="EMBL" id="MCU9595096.1"/>
    </source>
</evidence>
<dbReference type="PANTHER" id="PTHR14269:SF62">
    <property type="entry name" value="CDP-DIACYLGLYCEROL--GLYCEROL-3-PHOSPHATE 3-PHOSPHATIDYLTRANSFERASE 1, CHLOROPLASTIC"/>
    <property type="match status" value="1"/>
</dbReference>
<organism evidence="20 21">
    <name type="scientific">Pallidibacillus thermolactis</name>
    <dbReference type="NCBI Taxonomy" id="251051"/>
    <lineage>
        <taxon>Bacteria</taxon>
        <taxon>Bacillati</taxon>
        <taxon>Bacillota</taxon>
        <taxon>Bacilli</taxon>
        <taxon>Bacillales</taxon>
        <taxon>Bacillaceae</taxon>
        <taxon>Pallidibacillus</taxon>
    </lineage>
</organism>
<dbReference type="Gene3D" id="1.20.120.1760">
    <property type="match status" value="1"/>
</dbReference>
<name>A0ABT2WJD8_9BACI</name>
<evidence type="ECO:0000256" key="17">
    <source>
        <dbReference type="ARBA" id="ARBA00048586"/>
    </source>
</evidence>
<evidence type="ECO:0000256" key="8">
    <source>
        <dbReference type="ARBA" id="ARBA00022516"/>
    </source>
</evidence>
<keyword evidence="11 19" id="KW-1133">Transmembrane helix</keyword>
<dbReference type="InterPro" id="IPR050324">
    <property type="entry name" value="CDP-alcohol_PTase-I"/>
</dbReference>
<comment type="catalytic activity">
    <reaction evidence="17">
        <text>a CDP-1,2-diacyl-sn-glycerol + sn-glycerol 3-phosphate = a 1,2-diacyl-sn-glycero-3-phospho-(1'-sn-glycero-3'-phosphate) + CMP + H(+)</text>
        <dbReference type="Rhea" id="RHEA:12593"/>
        <dbReference type="ChEBI" id="CHEBI:15378"/>
        <dbReference type="ChEBI" id="CHEBI:57597"/>
        <dbReference type="ChEBI" id="CHEBI:58332"/>
        <dbReference type="ChEBI" id="CHEBI:60110"/>
        <dbReference type="ChEBI" id="CHEBI:60377"/>
        <dbReference type="EC" id="2.7.8.5"/>
    </reaction>
</comment>
<evidence type="ECO:0000256" key="13">
    <source>
        <dbReference type="ARBA" id="ARBA00023136"/>
    </source>
</evidence>
<keyword evidence="21" id="KW-1185">Reference proteome</keyword>
<evidence type="ECO:0000256" key="2">
    <source>
        <dbReference type="ARBA" id="ARBA00004141"/>
    </source>
</evidence>
<feature type="transmembrane region" description="Helical" evidence="19">
    <location>
        <begin position="154"/>
        <end position="179"/>
    </location>
</feature>
<accession>A0ABT2WJD8</accession>
<dbReference type="Proteomes" id="UP001208656">
    <property type="component" value="Unassembled WGS sequence"/>
</dbReference>
<evidence type="ECO:0000256" key="14">
    <source>
        <dbReference type="ARBA" id="ARBA00023209"/>
    </source>
</evidence>
<keyword evidence="12" id="KW-0443">Lipid metabolism</keyword>
<keyword evidence="15" id="KW-1208">Phospholipid metabolism</keyword>
<feature type="transmembrane region" description="Helical" evidence="19">
    <location>
        <begin position="15"/>
        <end position="33"/>
    </location>
</feature>
<sequence>MRLTTKEIFTIPNCLSYIRIILLPIFIYIYSTANETSDYYLAAVIILFSALTDLFDGLIARKFNQITELGKALDPIADKLQQAAIAICLMFKFHYMWIIFALFVVKELFMGINGLILLKKGKKLDGAMWFGKVSTAVFYMAMLSLIAFPNLDSSIANFLMGITFTFLALSFLLYIPIFIKLYRE</sequence>
<feature type="transmembrane region" description="Helical" evidence="19">
    <location>
        <begin position="40"/>
        <end position="60"/>
    </location>
</feature>
<evidence type="ECO:0000256" key="18">
    <source>
        <dbReference type="RuleBase" id="RU003750"/>
    </source>
</evidence>
<protein>
    <recommendedName>
        <fullName evidence="7">CDP-diacylglycerol--glycerol-3-phosphate 3-phosphatidyltransferase</fullName>
        <ecNumber evidence="6">2.7.8.5</ecNumber>
    </recommendedName>
    <alternativeName>
        <fullName evidence="16">Phosphatidylglycerophosphate synthase</fullName>
    </alternativeName>
</protein>
<keyword evidence="9 18" id="KW-0808">Transferase</keyword>
<dbReference type="EC" id="2.7.8.5" evidence="6"/>
<dbReference type="PROSITE" id="PS00379">
    <property type="entry name" value="CDP_ALCOHOL_P_TRANSF"/>
    <property type="match status" value="1"/>
</dbReference>
<evidence type="ECO:0000256" key="19">
    <source>
        <dbReference type="SAM" id="Phobius"/>
    </source>
</evidence>
<dbReference type="EMBL" id="JAOUSE010000038">
    <property type="protein sequence ID" value="MCU9595096.1"/>
    <property type="molecule type" value="Genomic_DNA"/>
</dbReference>
<dbReference type="PANTHER" id="PTHR14269">
    <property type="entry name" value="CDP-DIACYLGLYCEROL--GLYCEROL-3-PHOSPHATE 3-PHOSPHATIDYLTRANSFERASE-RELATED"/>
    <property type="match status" value="1"/>
</dbReference>
<evidence type="ECO:0000256" key="11">
    <source>
        <dbReference type="ARBA" id="ARBA00022989"/>
    </source>
</evidence>
<keyword evidence="10 19" id="KW-0812">Transmembrane</keyword>
<evidence type="ECO:0000256" key="4">
    <source>
        <dbReference type="ARBA" id="ARBA00005189"/>
    </source>
</evidence>
<comment type="subcellular location">
    <subcellularLocation>
        <location evidence="2">Membrane</location>
        <topology evidence="2">Multi-pass membrane protein</topology>
    </subcellularLocation>
</comment>
<feature type="transmembrane region" description="Helical" evidence="19">
    <location>
        <begin position="80"/>
        <end position="105"/>
    </location>
</feature>
<dbReference type="RefSeq" id="WP_173659220.1">
    <property type="nucleotide sequence ID" value="NZ_JAOUSE010000038.1"/>
</dbReference>
<reference evidence="20 21" key="1">
    <citation type="submission" date="2022-10" db="EMBL/GenBank/DDBJ databases">
        <title>Description of Fervidibacillus gen. nov. in the family Fervidibacillaceae fam. nov. with two species, Fervidibacillus albus sp. nov., and Fervidibacillus halotolerans sp. nov., isolated from tidal flat sediments.</title>
        <authorList>
            <person name="Kwon K.K."/>
            <person name="Yang S.-H."/>
        </authorList>
    </citation>
    <scope>NUCLEOTIDE SEQUENCE [LARGE SCALE GENOMIC DNA]</scope>
    <source>
        <strain evidence="20 21">DSM 23332</strain>
    </source>
</reference>
<evidence type="ECO:0000256" key="12">
    <source>
        <dbReference type="ARBA" id="ARBA00023098"/>
    </source>
</evidence>
<proteinExistence type="inferred from homology"/>
<gene>
    <name evidence="20" type="ORF">OEV82_11675</name>
</gene>
<comment type="similarity">
    <text evidence="5 18">Belongs to the CDP-alcohol phosphatidyltransferase class-I family.</text>
</comment>
<evidence type="ECO:0000256" key="15">
    <source>
        <dbReference type="ARBA" id="ARBA00023264"/>
    </source>
</evidence>
<evidence type="ECO:0000256" key="10">
    <source>
        <dbReference type="ARBA" id="ARBA00022692"/>
    </source>
</evidence>
<comment type="caution">
    <text evidence="20">The sequence shown here is derived from an EMBL/GenBank/DDBJ whole genome shotgun (WGS) entry which is preliminary data.</text>
</comment>
<dbReference type="InterPro" id="IPR000462">
    <property type="entry name" value="CDP-OH_P_trans"/>
</dbReference>